<evidence type="ECO:0000256" key="20">
    <source>
        <dbReference type="ARBA" id="ARBA00023264"/>
    </source>
</evidence>
<feature type="transmembrane region" description="Helical" evidence="24">
    <location>
        <begin position="194"/>
        <end position="216"/>
    </location>
</feature>
<dbReference type="EMBL" id="SDMP01000007">
    <property type="protein sequence ID" value="RYR45413.1"/>
    <property type="molecule type" value="Genomic_DNA"/>
</dbReference>
<dbReference type="EC" id="2.7.7.41" evidence="7 23"/>
<dbReference type="UniPathway" id="UPA00557">
    <property type="reaction ID" value="UER00614"/>
</dbReference>
<evidence type="ECO:0000256" key="4">
    <source>
        <dbReference type="ARBA" id="ARBA00005189"/>
    </source>
</evidence>
<evidence type="ECO:0000256" key="2">
    <source>
        <dbReference type="ARBA" id="ARBA00004141"/>
    </source>
</evidence>
<feature type="repeat" description="WD" evidence="22">
    <location>
        <begin position="465"/>
        <end position="498"/>
    </location>
</feature>
<evidence type="ECO:0000256" key="24">
    <source>
        <dbReference type="SAM" id="Phobius"/>
    </source>
</evidence>
<evidence type="ECO:0000256" key="3">
    <source>
        <dbReference type="ARBA" id="ARBA00005119"/>
    </source>
</evidence>
<dbReference type="InterPro" id="IPR036322">
    <property type="entry name" value="WD40_repeat_dom_sf"/>
</dbReference>
<keyword evidence="10 22" id="KW-0853">WD repeat</keyword>
<dbReference type="Gene3D" id="2.130.10.10">
    <property type="entry name" value="YVTN repeat-like/Quinoprotein amine dehydrogenase"/>
    <property type="match status" value="1"/>
</dbReference>
<dbReference type="STRING" id="3818.A0A445C3C3"/>
<protein>
    <recommendedName>
        <fullName evidence="7 23">Phosphatidate cytidylyltransferase</fullName>
        <ecNumber evidence="7 23">2.7.7.41</ecNumber>
    </recommendedName>
</protein>
<dbReference type="GO" id="GO:0016024">
    <property type="term" value="P:CDP-diacylglycerol biosynthetic process"/>
    <property type="evidence" value="ECO:0007669"/>
    <property type="project" value="UniProtKB-UniPathway"/>
</dbReference>
<evidence type="ECO:0000256" key="21">
    <source>
        <dbReference type="ARBA" id="ARBA00060100"/>
    </source>
</evidence>
<gene>
    <name evidence="25" type="ORF">Ahy_A07g031246</name>
</gene>
<dbReference type="SMART" id="SM00320">
    <property type="entry name" value="WD40"/>
    <property type="match status" value="6"/>
</dbReference>
<comment type="pathway">
    <text evidence="3 23">Phospholipid metabolism; CDP-diacylglycerol biosynthesis; CDP-diacylglycerol from sn-glycerol 3-phosphate: step 3/3.</text>
</comment>
<dbReference type="Pfam" id="PF01148">
    <property type="entry name" value="CTP_transf_1"/>
    <property type="match status" value="1"/>
</dbReference>
<evidence type="ECO:0000256" key="7">
    <source>
        <dbReference type="ARBA" id="ARBA00012487"/>
    </source>
</evidence>
<comment type="catalytic activity">
    <reaction evidence="1 23">
        <text>a 1,2-diacyl-sn-glycero-3-phosphate + CTP + H(+) = a CDP-1,2-diacyl-sn-glycerol + diphosphate</text>
        <dbReference type="Rhea" id="RHEA:16229"/>
        <dbReference type="ChEBI" id="CHEBI:15378"/>
        <dbReference type="ChEBI" id="CHEBI:33019"/>
        <dbReference type="ChEBI" id="CHEBI:37563"/>
        <dbReference type="ChEBI" id="CHEBI:58332"/>
        <dbReference type="ChEBI" id="CHEBI:58608"/>
        <dbReference type="EC" id="2.7.7.41"/>
    </reaction>
</comment>
<evidence type="ECO:0000313" key="26">
    <source>
        <dbReference type="Proteomes" id="UP000289738"/>
    </source>
</evidence>
<reference evidence="25 26" key="1">
    <citation type="submission" date="2019-01" db="EMBL/GenBank/DDBJ databases">
        <title>Sequencing of cultivated peanut Arachis hypogaea provides insights into genome evolution and oil improvement.</title>
        <authorList>
            <person name="Chen X."/>
        </authorList>
    </citation>
    <scope>NUCLEOTIDE SEQUENCE [LARGE SCALE GENOMIC DNA]</scope>
    <source>
        <strain evidence="26">cv. Fuhuasheng</strain>
        <tissue evidence="25">Leaves</tissue>
    </source>
</reference>
<dbReference type="PROSITE" id="PS50294">
    <property type="entry name" value="WD_REPEATS_REGION"/>
    <property type="match status" value="1"/>
</dbReference>
<dbReference type="PROSITE" id="PS01315">
    <property type="entry name" value="CDS"/>
    <property type="match status" value="1"/>
</dbReference>
<evidence type="ECO:0000256" key="6">
    <source>
        <dbReference type="ARBA" id="ARBA00010185"/>
    </source>
</evidence>
<evidence type="ECO:0000256" key="9">
    <source>
        <dbReference type="ARBA" id="ARBA00022516"/>
    </source>
</evidence>
<feature type="transmembrane region" description="Helical" evidence="24">
    <location>
        <begin position="267"/>
        <end position="289"/>
    </location>
</feature>
<evidence type="ECO:0000256" key="19">
    <source>
        <dbReference type="ARBA" id="ARBA00023209"/>
    </source>
</evidence>
<keyword evidence="26" id="KW-1185">Reference proteome</keyword>
<dbReference type="InterPro" id="IPR000374">
    <property type="entry name" value="PC_trans"/>
</dbReference>
<dbReference type="PANTHER" id="PTHR13773">
    <property type="entry name" value="PHOSPHATIDATE CYTIDYLYLTRANSFERASE"/>
    <property type="match status" value="1"/>
</dbReference>
<keyword evidence="8" id="KW-0813">Transport</keyword>
<dbReference type="SUPFAM" id="SSF50978">
    <property type="entry name" value="WD40 repeat-like"/>
    <property type="match status" value="1"/>
</dbReference>
<feature type="repeat" description="WD" evidence="22">
    <location>
        <begin position="572"/>
        <end position="609"/>
    </location>
</feature>
<feature type="transmembrane region" description="Helical" evidence="24">
    <location>
        <begin position="97"/>
        <end position="120"/>
    </location>
</feature>
<comment type="caution">
    <text evidence="25">The sequence shown here is derived from an EMBL/GenBank/DDBJ whole genome shotgun (WGS) entry which is preliminary data.</text>
</comment>
<evidence type="ECO:0000256" key="23">
    <source>
        <dbReference type="RuleBase" id="RU003938"/>
    </source>
</evidence>
<evidence type="ECO:0000256" key="18">
    <source>
        <dbReference type="ARBA" id="ARBA00023136"/>
    </source>
</evidence>
<evidence type="ECO:0000256" key="8">
    <source>
        <dbReference type="ARBA" id="ARBA00022448"/>
    </source>
</evidence>
<sequence>MWIRAHSSLWMLLSLLLLIYLGHLYMWAMVVVIQIFMAHELFNLLRKANTNNQDKRLPKFKHFFFTAMLYVYGRILSQQLVNTVSSDKFLYRLVSNVIKYQMVICYFLYIAGFVWFILSLRKRYYKYQFGQYAWIHMILIVVFAQSAFTVANIFEGIFWFLFPAGLIAMNDVAAYFFGFFFGRTPLIKLSPKKTWEGFIGASVATMIAAFAFANFLGRFQWLTCPRKDLSTGWLKCDPDPIFKPEYIPLPTLIAQWLPWKEIAVLPVQWHALWMGLFASIIAPFGGFFASGFKRAFKIKDFGDSIPGHGGVTDRMDCQMVMAVFVYIYYQSFIAPHDYSVEMVLGQILDPNSYALLQLISTSQITRTMPSQKVETGHQDTVHDVAMDYYGKRLATASSDHTVKIIGVSNNASQHLATLAGHQGPVWQVVWAHPKFGSLLASCSYDGRVILWKEGNQNEWTQAHVFDDHKSSVNSIAWAPHELGLRLACGSSDGNISVFTARPDGGWDTSRIDQAHPVGVTSVSWAPSTAPGALVGSGLLDPVHKLCSGGCDNTVKVWKLSDGQWKLDCFPALKMHTDWVRDVAWAPNLGLPKSTIASASQDGRVIIWTVAKEGDQWEGKVLNDFKTPIWRVSWSLTGNILAVADGNNNVTLWKEAVDGEWQQVSHIEKKNNNRRKKKI</sequence>
<comment type="pathway">
    <text evidence="4">Lipid metabolism.</text>
</comment>
<evidence type="ECO:0000256" key="1">
    <source>
        <dbReference type="ARBA" id="ARBA00001698"/>
    </source>
</evidence>
<dbReference type="FunFam" id="2.130.10.10:FF:000017">
    <property type="entry name" value="SEC13 homolog (S. cerevisiae)"/>
    <property type="match status" value="1"/>
</dbReference>
<dbReference type="PROSITE" id="PS50082">
    <property type="entry name" value="WD_REPEATS_2"/>
    <property type="match status" value="4"/>
</dbReference>
<feature type="transmembrane region" description="Helical" evidence="24">
    <location>
        <begin position="12"/>
        <end position="39"/>
    </location>
</feature>
<feature type="repeat" description="WD" evidence="22">
    <location>
        <begin position="418"/>
        <end position="452"/>
    </location>
</feature>
<keyword evidence="9" id="KW-0444">Lipid biosynthesis</keyword>
<name>A0A445C3C3_ARAHY</name>
<evidence type="ECO:0000256" key="22">
    <source>
        <dbReference type="PROSITE-ProRule" id="PRU00221"/>
    </source>
</evidence>
<keyword evidence="12 23" id="KW-0812">Transmembrane</keyword>
<organism evidence="25 26">
    <name type="scientific">Arachis hypogaea</name>
    <name type="common">Peanut</name>
    <dbReference type="NCBI Taxonomy" id="3818"/>
    <lineage>
        <taxon>Eukaryota</taxon>
        <taxon>Viridiplantae</taxon>
        <taxon>Streptophyta</taxon>
        <taxon>Embryophyta</taxon>
        <taxon>Tracheophyta</taxon>
        <taxon>Spermatophyta</taxon>
        <taxon>Magnoliopsida</taxon>
        <taxon>eudicotyledons</taxon>
        <taxon>Gunneridae</taxon>
        <taxon>Pentapetalae</taxon>
        <taxon>rosids</taxon>
        <taxon>fabids</taxon>
        <taxon>Fabales</taxon>
        <taxon>Fabaceae</taxon>
        <taxon>Papilionoideae</taxon>
        <taxon>50 kb inversion clade</taxon>
        <taxon>dalbergioids sensu lato</taxon>
        <taxon>Dalbergieae</taxon>
        <taxon>Pterocarpus clade</taxon>
        <taxon>Arachis</taxon>
    </lineage>
</organism>
<feature type="transmembrane region" description="Helical" evidence="24">
    <location>
        <begin position="132"/>
        <end position="151"/>
    </location>
</feature>
<dbReference type="InterPro" id="IPR016720">
    <property type="entry name" value="PC_Trfase_euk"/>
</dbReference>
<evidence type="ECO:0000256" key="5">
    <source>
        <dbReference type="ARBA" id="ARBA00010102"/>
    </source>
</evidence>
<dbReference type="GO" id="GO:0005789">
    <property type="term" value="C:endoplasmic reticulum membrane"/>
    <property type="evidence" value="ECO:0007669"/>
    <property type="project" value="TreeGrafter"/>
</dbReference>
<dbReference type="GO" id="GO:0015031">
    <property type="term" value="P:protein transport"/>
    <property type="evidence" value="ECO:0007669"/>
    <property type="project" value="UniProtKB-KW"/>
</dbReference>
<keyword evidence="19" id="KW-0594">Phospholipid biosynthesis</keyword>
<keyword evidence="13 23" id="KW-0548">Nucleotidyltransferase</keyword>
<accession>A0A445C3C3</accession>
<comment type="similarity">
    <text evidence="5">Belongs to the WD repeat SEC13 family.</text>
</comment>
<keyword evidence="16 24" id="KW-1133">Transmembrane helix</keyword>
<keyword evidence="15" id="KW-0653">Protein transport</keyword>
<feature type="transmembrane region" description="Helical" evidence="24">
    <location>
        <begin position="157"/>
        <end position="182"/>
    </location>
</feature>
<dbReference type="AlphaFoldDB" id="A0A445C3C3"/>
<evidence type="ECO:0000256" key="12">
    <source>
        <dbReference type="ARBA" id="ARBA00022692"/>
    </source>
</evidence>
<dbReference type="Proteomes" id="UP000289738">
    <property type="component" value="Chromosome A07"/>
</dbReference>
<comment type="function">
    <text evidence="21">Required for protein transport from the endoplasmic reticulum to the Golgi apparatus.</text>
</comment>
<evidence type="ECO:0000256" key="14">
    <source>
        <dbReference type="ARBA" id="ARBA00022737"/>
    </source>
</evidence>
<evidence type="ECO:0000256" key="17">
    <source>
        <dbReference type="ARBA" id="ARBA00023098"/>
    </source>
</evidence>
<evidence type="ECO:0000256" key="10">
    <source>
        <dbReference type="ARBA" id="ARBA00022574"/>
    </source>
</evidence>
<keyword evidence="20" id="KW-1208">Phospholipid metabolism</keyword>
<evidence type="ECO:0000256" key="15">
    <source>
        <dbReference type="ARBA" id="ARBA00022927"/>
    </source>
</evidence>
<evidence type="ECO:0000256" key="11">
    <source>
        <dbReference type="ARBA" id="ARBA00022679"/>
    </source>
</evidence>
<dbReference type="InterPro" id="IPR001680">
    <property type="entry name" value="WD40_rpt"/>
</dbReference>
<dbReference type="Pfam" id="PF00400">
    <property type="entry name" value="WD40"/>
    <property type="match status" value="5"/>
</dbReference>
<proteinExistence type="inferred from homology"/>
<feature type="repeat" description="WD" evidence="22">
    <location>
        <begin position="374"/>
        <end position="415"/>
    </location>
</feature>
<keyword evidence="18 24" id="KW-0472">Membrane</keyword>
<evidence type="ECO:0000256" key="13">
    <source>
        <dbReference type="ARBA" id="ARBA00022695"/>
    </source>
</evidence>
<dbReference type="GO" id="GO:0004605">
    <property type="term" value="F:phosphatidate cytidylyltransferase activity"/>
    <property type="evidence" value="ECO:0007669"/>
    <property type="project" value="UniProtKB-EC"/>
</dbReference>
<keyword evidence="11 23" id="KW-0808">Transferase</keyword>
<comment type="subcellular location">
    <subcellularLocation>
        <location evidence="2">Membrane</location>
        <topology evidence="2">Multi-pass membrane protein</topology>
    </subcellularLocation>
</comment>
<evidence type="ECO:0000313" key="25">
    <source>
        <dbReference type="EMBL" id="RYR45413.1"/>
    </source>
</evidence>
<keyword evidence="14" id="KW-0677">Repeat</keyword>
<keyword evidence="17" id="KW-0443">Lipid metabolism</keyword>
<dbReference type="InterPro" id="IPR015943">
    <property type="entry name" value="WD40/YVTN_repeat-like_dom_sf"/>
</dbReference>
<dbReference type="PANTHER" id="PTHR13773:SF8">
    <property type="entry name" value="PHOSPHATIDATE CYTIDYLYLTRANSFERASE, PHOTORECEPTOR-SPECIFIC"/>
    <property type="match status" value="1"/>
</dbReference>
<comment type="similarity">
    <text evidence="6 23">Belongs to the CDS family.</text>
</comment>
<evidence type="ECO:0000256" key="16">
    <source>
        <dbReference type="ARBA" id="ARBA00022989"/>
    </source>
</evidence>